<gene>
    <name evidence="2" type="primary">TMEM61</name>
</gene>
<dbReference type="PANTHER" id="PTHR37151">
    <property type="entry name" value="TRANSMEMBRANE PROTEIN 61"/>
    <property type="match status" value="1"/>
</dbReference>
<evidence type="ECO:0000313" key="2">
    <source>
        <dbReference type="EMBL" id="JAV35597.1"/>
    </source>
</evidence>
<name>A0A250XW69_CASCN</name>
<evidence type="ECO:0000256" key="1">
    <source>
        <dbReference type="SAM" id="Phobius"/>
    </source>
</evidence>
<dbReference type="EMBL" id="GFFV01004348">
    <property type="protein sequence ID" value="JAV35597.1"/>
    <property type="molecule type" value="Transcribed_RNA"/>
</dbReference>
<proteinExistence type="predicted"/>
<sequence>MCGRGQVASTLRYGMTVSGTVTLVIGTLCFAWWSEGDAGGQLAPPMEHPAPEAPRPVLRSVSFFCCGAGGLLLLFGLLWSMKTSTQGPARWDPYYLSRDLYHLTVESSEKESCRTQKVVAIPTYEEAMYCPLAEGSSAPPACPPEEDLWCGAPGQALLGTPSPSPPPSYRSIVLVPDAVSGMTPPAPGAVCSCSDLAQTAGGIVGS</sequence>
<keyword evidence="1 2" id="KW-0812">Transmembrane</keyword>
<keyword evidence="1" id="KW-1133">Transmembrane helix</keyword>
<reference evidence="2" key="1">
    <citation type="journal article" date="2017" name="G3 (Bethesda)">
        <title>De Novo Genome and Transcriptome Assembly of the Canadian Beaver (Castor canadensis).</title>
        <authorList>
            <person name="Lok S."/>
            <person name="Paton T.A."/>
            <person name="Wang Z."/>
            <person name="Kaur G."/>
            <person name="Walker S."/>
            <person name="Yuen R.K."/>
            <person name="Sung W.W."/>
            <person name="Whitney J."/>
            <person name="Buchanan J.A."/>
            <person name="Trost B."/>
            <person name="Singh N."/>
            <person name="Apresto B."/>
            <person name="Chen N."/>
            <person name="Coole M."/>
            <person name="Dawson T.J."/>
            <person name="Ho K.Y."/>
            <person name="Hu Z."/>
            <person name="Pullenayegum S."/>
            <person name="Samler K."/>
            <person name="Shipstone A."/>
            <person name="Tsoi F."/>
            <person name="Wang T."/>
            <person name="Pereira S.L."/>
            <person name="Rostami P."/>
            <person name="Ryan C.A."/>
            <person name="Tong A.H."/>
            <person name="Ng K."/>
            <person name="Sundaravadanam Y."/>
            <person name="Simpson J.T."/>
            <person name="Lim B.K."/>
            <person name="Engstrom M.D."/>
            <person name="Dutton C.J."/>
            <person name="Kerr K.C."/>
            <person name="Franke M."/>
            <person name="Rapley W."/>
            <person name="Wintle R.F."/>
            <person name="Scherer S.W."/>
        </authorList>
    </citation>
    <scope>NUCLEOTIDE SEQUENCE</scope>
    <source>
        <strain evidence="2">ROM106880</strain>
        <tissue evidence="2">Muscle</tissue>
    </source>
</reference>
<organism evidence="2">
    <name type="scientific">Castor canadensis</name>
    <name type="common">American beaver</name>
    <dbReference type="NCBI Taxonomy" id="51338"/>
    <lineage>
        <taxon>Eukaryota</taxon>
        <taxon>Metazoa</taxon>
        <taxon>Chordata</taxon>
        <taxon>Craniata</taxon>
        <taxon>Vertebrata</taxon>
        <taxon>Euteleostomi</taxon>
        <taxon>Mammalia</taxon>
        <taxon>Eutheria</taxon>
        <taxon>Euarchontoglires</taxon>
        <taxon>Glires</taxon>
        <taxon>Rodentia</taxon>
        <taxon>Castorimorpha</taxon>
        <taxon>Castoridae</taxon>
        <taxon>Castor</taxon>
    </lineage>
</organism>
<keyword evidence="1" id="KW-0472">Membrane</keyword>
<feature type="transmembrane region" description="Helical" evidence="1">
    <location>
        <begin position="12"/>
        <end position="33"/>
    </location>
</feature>
<dbReference type="InterPro" id="IPR028164">
    <property type="entry name" value="TMEM61"/>
</dbReference>
<dbReference type="AlphaFoldDB" id="A0A250XW69"/>
<dbReference type="Pfam" id="PF15105">
    <property type="entry name" value="TMEM61"/>
    <property type="match status" value="1"/>
</dbReference>
<feature type="transmembrane region" description="Helical" evidence="1">
    <location>
        <begin position="61"/>
        <end position="81"/>
    </location>
</feature>
<dbReference type="PANTHER" id="PTHR37151:SF1">
    <property type="entry name" value="TRANSMEMBRANE PROTEIN 61"/>
    <property type="match status" value="1"/>
</dbReference>
<protein>
    <submittedName>
        <fullName evidence="2">Transmembrane protein 61</fullName>
    </submittedName>
</protein>
<accession>A0A250XW69</accession>